<evidence type="ECO:0000313" key="1">
    <source>
        <dbReference type="EMBL" id="ROV87786.1"/>
    </source>
</evidence>
<name>A0A423VA39_9PEZI</name>
<keyword evidence="2" id="KW-1185">Reference proteome</keyword>
<dbReference type="Proteomes" id="UP000283895">
    <property type="component" value="Unassembled WGS sequence"/>
</dbReference>
<dbReference type="AlphaFoldDB" id="A0A423VA39"/>
<accession>A0A423VA39</accession>
<proteinExistence type="predicted"/>
<gene>
    <name evidence="1" type="ORF">VMCG_10794</name>
</gene>
<dbReference type="EMBL" id="LKEA01000088">
    <property type="protein sequence ID" value="ROV87786.1"/>
    <property type="molecule type" value="Genomic_DNA"/>
</dbReference>
<sequence length="314" mass="34982">METGRRSMAATPHEALGFSDAAITTFPFTPIKGLSDRKDDQGDKLRRVVLEAWNTALEAGLKDEAGNFIEEEISMKYRDAVHHASRLFMNTAATILYLDKVWPFLQGEASAELSKKKKAGPGKGDQISRAVQSKFVGALDKWNAAGNRLETRDEPESMSACVVGNIFGAWKSGLLVTLRLFWKEAQVLDITQRVMPNRLHVWLLVKAHYTSDYTGDVLDGILHRPESIHPTLVYVVIDSNGEHGDSQLGKALLIYATGKKAGYRWGIFSLNIAITVMHSRAIFVVAHLETEQMDRNCSPPLKHILDIIRQTQAQ</sequence>
<reference evidence="1 2" key="1">
    <citation type="submission" date="2015-09" db="EMBL/GenBank/DDBJ databases">
        <title>Host preference determinants of Valsa canker pathogens revealed by comparative genomics.</title>
        <authorList>
            <person name="Yin Z."/>
            <person name="Huang L."/>
        </authorList>
    </citation>
    <scope>NUCLEOTIDE SEQUENCE [LARGE SCALE GENOMIC DNA]</scope>
    <source>
        <strain evidence="1 2">03-1</strain>
    </source>
</reference>
<organism evidence="1 2">
    <name type="scientific">Cytospora schulzeri</name>
    <dbReference type="NCBI Taxonomy" id="448051"/>
    <lineage>
        <taxon>Eukaryota</taxon>
        <taxon>Fungi</taxon>
        <taxon>Dikarya</taxon>
        <taxon>Ascomycota</taxon>
        <taxon>Pezizomycotina</taxon>
        <taxon>Sordariomycetes</taxon>
        <taxon>Sordariomycetidae</taxon>
        <taxon>Diaporthales</taxon>
        <taxon>Cytosporaceae</taxon>
        <taxon>Cytospora</taxon>
    </lineage>
</organism>
<protein>
    <submittedName>
        <fullName evidence="1">Uncharacterized protein</fullName>
    </submittedName>
</protein>
<evidence type="ECO:0000313" key="2">
    <source>
        <dbReference type="Proteomes" id="UP000283895"/>
    </source>
</evidence>
<comment type="caution">
    <text evidence="1">The sequence shown here is derived from an EMBL/GenBank/DDBJ whole genome shotgun (WGS) entry which is preliminary data.</text>
</comment>